<gene>
    <name evidence="5" type="ORF">PX52LOC_05563</name>
</gene>
<keyword evidence="2 5" id="KW-0645">Protease</keyword>
<dbReference type="GO" id="GO:0008233">
    <property type="term" value="F:peptidase activity"/>
    <property type="evidence" value="ECO:0007669"/>
    <property type="project" value="UniProtKB-KW"/>
</dbReference>
<dbReference type="OrthoDB" id="272868at2"/>
<proteinExistence type="predicted"/>
<sequence>MKIRTLSSAPEVRDDRRLVFYAAVFDTPATVTENGETFSEVIRPGAFRRTLADPAVDVIADLEHDPAKTFARRSTGLLLQEDPRGLFASAYLPPSALNDQILADVRSGRINGASFQFTDAPGGRRRTAAAGPGGLPTDDVTDVTLIDVTLSAGHQVYKATTVSVRTAGPDLENLFLRLRLAKARRT</sequence>
<feature type="domain" description="Prohead serine protease" evidence="4">
    <location>
        <begin position="18"/>
        <end position="165"/>
    </location>
</feature>
<dbReference type="InterPro" id="IPR054613">
    <property type="entry name" value="Peptidase_S78_dom"/>
</dbReference>
<organism evidence="5 6">
    <name type="scientific">Limnoglobus roseus</name>
    <dbReference type="NCBI Taxonomy" id="2598579"/>
    <lineage>
        <taxon>Bacteria</taxon>
        <taxon>Pseudomonadati</taxon>
        <taxon>Planctomycetota</taxon>
        <taxon>Planctomycetia</taxon>
        <taxon>Gemmatales</taxon>
        <taxon>Gemmataceae</taxon>
        <taxon>Limnoglobus</taxon>
    </lineage>
</organism>
<dbReference type="Pfam" id="PF04586">
    <property type="entry name" value="Peptidase_S78"/>
    <property type="match status" value="1"/>
</dbReference>
<evidence type="ECO:0000313" key="6">
    <source>
        <dbReference type="Proteomes" id="UP000324974"/>
    </source>
</evidence>
<evidence type="ECO:0000259" key="4">
    <source>
        <dbReference type="Pfam" id="PF04586"/>
    </source>
</evidence>
<evidence type="ECO:0000313" key="5">
    <source>
        <dbReference type="EMBL" id="QEL18536.1"/>
    </source>
</evidence>
<dbReference type="RefSeq" id="WP_149113042.1">
    <property type="nucleotide sequence ID" value="NZ_CP042425.1"/>
</dbReference>
<keyword evidence="1" id="KW-1188">Viral release from host cell</keyword>
<reference evidence="6" key="1">
    <citation type="submission" date="2019-08" db="EMBL/GenBank/DDBJ databases">
        <title>Limnoglobus roseus gen. nov., sp. nov., a novel freshwater planctomycete with a giant genome from the family Gemmataceae.</title>
        <authorList>
            <person name="Kulichevskaya I.S."/>
            <person name="Naumoff D.G."/>
            <person name="Miroshnikov K."/>
            <person name="Ivanova A."/>
            <person name="Philippov D.A."/>
            <person name="Hakobyan A."/>
            <person name="Rijpstra I.C."/>
            <person name="Sinninghe Damste J.S."/>
            <person name="Liesack W."/>
            <person name="Dedysh S.N."/>
        </authorList>
    </citation>
    <scope>NUCLEOTIDE SEQUENCE [LARGE SCALE GENOMIC DNA]</scope>
    <source>
        <strain evidence="6">PX52</strain>
    </source>
</reference>
<dbReference type="AlphaFoldDB" id="A0A5C1AKJ3"/>
<evidence type="ECO:0000256" key="2">
    <source>
        <dbReference type="ARBA" id="ARBA00022670"/>
    </source>
</evidence>
<dbReference type="EMBL" id="CP042425">
    <property type="protein sequence ID" value="QEL18536.1"/>
    <property type="molecule type" value="Genomic_DNA"/>
</dbReference>
<evidence type="ECO:0000256" key="3">
    <source>
        <dbReference type="ARBA" id="ARBA00022801"/>
    </source>
</evidence>
<dbReference type="Proteomes" id="UP000324974">
    <property type="component" value="Chromosome"/>
</dbReference>
<name>A0A5C1AKJ3_9BACT</name>
<protein>
    <submittedName>
        <fullName evidence="5">HK97 family phage prohead protease</fullName>
    </submittedName>
</protein>
<dbReference type="KEGG" id="lrs:PX52LOC_05563"/>
<accession>A0A5C1AKJ3</accession>
<keyword evidence="3" id="KW-0378">Hydrolase</keyword>
<evidence type="ECO:0000256" key="1">
    <source>
        <dbReference type="ARBA" id="ARBA00022612"/>
    </source>
</evidence>
<dbReference type="GO" id="GO:0006508">
    <property type="term" value="P:proteolysis"/>
    <property type="evidence" value="ECO:0007669"/>
    <property type="project" value="UniProtKB-KW"/>
</dbReference>
<keyword evidence="6" id="KW-1185">Reference proteome</keyword>